<reference evidence="3" key="1">
    <citation type="journal article" date="2019" name="Int. J. Syst. Evol. Microbiol.">
        <title>The Global Catalogue of Microorganisms (GCM) 10K type strain sequencing project: providing services to taxonomists for standard genome sequencing and annotation.</title>
        <authorList>
            <consortium name="The Broad Institute Genomics Platform"/>
            <consortium name="The Broad Institute Genome Sequencing Center for Infectious Disease"/>
            <person name="Wu L."/>
            <person name="Ma J."/>
        </authorList>
    </citation>
    <scope>NUCLEOTIDE SEQUENCE [LARGE SCALE GENOMIC DNA]</scope>
    <source>
        <strain evidence="3">JCM 3369</strain>
    </source>
</reference>
<evidence type="ECO:0000313" key="2">
    <source>
        <dbReference type="EMBL" id="MFC6883385.1"/>
    </source>
</evidence>
<feature type="region of interest" description="Disordered" evidence="1">
    <location>
        <begin position="263"/>
        <end position="289"/>
    </location>
</feature>
<accession>A0ABW2CSS5</accession>
<dbReference type="Gene3D" id="3.40.50.150">
    <property type="entry name" value="Vaccinia Virus protein VP39"/>
    <property type="match status" value="1"/>
</dbReference>
<dbReference type="EC" id="2.1.1.-" evidence="2"/>
<keyword evidence="3" id="KW-1185">Reference proteome</keyword>
<keyword evidence="2" id="KW-0808">Transferase</keyword>
<evidence type="ECO:0000256" key="1">
    <source>
        <dbReference type="SAM" id="MobiDB-lite"/>
    </source>
</evidence>
<dbReference type="GO" id="GO:0008168">
    <property type="term" value="F:methyltransferase activity"/>
    <property type="evidence" value="ECO:0007669"/>
    <property type="project" value="UniProtKB-KW"/>
</dbReference>
<gene>
    <name evidence="2" type="ORF">ACFQKB_26750</name>
</gene>
<evidence type="ECO:0000313" key="3">
    <source>
        <dbReference type="Proteomes" id="UP001596380"/>
    </source>
</evidence>
<comment type="caution">
    <text evidence="2">The sequence shown here is derived from an EMBL/GenBank/DDBJ whole genome shotgun (WGS) entry which is preliminary data.</text>
</comment>
<keyword evidence="2" id="KW-0489">Methyltransferase</keyword>
<dbReference type="InterPro" id="IPR029063">
    <property type="entry name" value="SAM-dependent_MTases_sf"/>
</dbReference>
<proteinExistence type="predicted"/>
<name>A0ABW2CSS5_9ACTN</name>
<sequence length="308" mass="33522">MSVFDEDVLTGAKPSVARVYDFFLGGKDNYPVDREFAHRLAAACPAIDFWAEVRWNRLLMLRAARFAARDGIDQFIDIGTGIPLTPNLHEVAQQVNPGVRAVYVDNDPVVLAHARALLPSTPQGATAYIDADLRDPQEILRQAAATLDLDRPIALSLVAVLHFVRDDEGPYEIVAALRDALAPGSRLVITHAVKRPDLPDPLRKDYEQVGIQYQAAMSTGTLRTPEQVGNLFGDWPLLDPGQVDVPAWRSEEHIDVPLWRDADEARQDPNAPRNVVPFPGGTTGSGQELPSLFVGGVAYKPAPGGTAA</sequence>
<dbReference type="SUPFAM" id="SSF53335">
    <property type="entry name" value="S-adenosyl-L-methionine-dependent methyltransferases"/>
    <property type="match status" value="1"/>
</dbReference>
<dbReference type="EMBL" id="JBHSXS010000019">
    <property type="protein sequence ID" value="MFC6883385.1"/>
    <property type="molecule type" value="Genomic_DNA"/>
</dbReference>
<dbReference type="Pfam" id="PF04672">
    <property type="entry name" value="Methyltransf_19"/>
    <property type="match status" value="1"/>
</dbReference>
<dbReference type="InterPro" id="IPR006764">
    <property type="entry name" value="SAM_dep_MeTrfase_SAV2177_type"/>
</dbReference>
<dbReference type="Proteomes" id="UP001596380">
    <property type="component" value="Unassembled WGS sequence"/>
</dbReference>
<dbReference type="GO" id="GO:0032259">
    <property type="term" value="P:methylation"/>
    <property type="evidence" value="ECO:0007669"/>
    <property type="project" value="UniProtKB-KW"/>
</dbReference>
<organism evidence="2 3">
    <name type="scientific">Actinomadura yumaensis</name>
    <dbReference type="NCBI Taxonomy" id="111807"/>
    <lineage>
        <taxon>Bacteria</taxon>
        <taxon>Bacillati</taxon>
        <taxon>Actinomycetota</taxon>
        <taxon>Actinomycetes</taxon>
        <taxon>Streptosporangiales</taxon>
        <taxon>Thermomonosporaceae</taxon>
        <taxon>Actinomadura</taxon>
    </lineage>
</organism>
<dbReference type="RefSeq" id="WP_378063636.1">
    <property type="nucleotide sequence ID" value="NZ_JBHSXS010000019.1"/>
</dbReference>
<protein>
    <submittedName>
        <fullName evidence="2">SAM-dependent methyltransferase</fullName>
        <ecNumber evidence="2">2.1.1.-</ecNumber>
    </submittedName>
</protein>